<comment type="similarity">
    <text evidence="2 7">Belongs to the PanB family.</text>
</comment>
<dbReference type="GO" id="GO:0005737">
    <property type="term" value="C:cytoplasm"/>
    <property type="evidence" value="ECO:0007669"/>
    <property type="project" value="UniProtKB-SubCell"/>
</dbReference>
<feature type="binding site" evidence="7 9">
    <location>
        <position position="117"/>
    </location>
    <ligand>
        <name>3-methyl-2-oxobutanoate</name>
        <dbReference type="ChEBI" id="CHEBI:11851"/>
    </ligand>
</feature>
<comment type="subcellular location">
    <subcellularLocation>
        <location evidence="7">Cytoplasm</location>
    </subcellularLocation>
</comment>
<reference evidence="11" key="1">
    <citation type="journal article" date="2014" name="Gene">
        <title>Genome-guided analysis of transformation efficiency and carbon dioxide assimilation by Moorella thermoacetica Y72.</title>
        <authorList>
            <person name="Tsukahara K."/>
            <person name="Kita A."/>
            <person name="Nakashimada Y."/>
            <person name="Hoshino T."/>
            <person name="Murakami K."/>
        </authorList>
    </citation>
    <scope>NUCLEOTIDE SEQUENCE [LARGE SCALE GENOMIC DNA]</scope>
    <source>
        <strain evidence="11">Y72</strain>
    </source>
</reference>
<dbReference type="RefSeq" id="WP_025773680.1">
    <property type="nucleotide sequence ID" value="NZ_DF238840.1"/>
</dbReference>
<protein>
    <recommendedName>
        <fullName evidence="7">3-methyl-2-oxobutanoate hydroxymethyltransferase</fullName>
        <ecNumber evidence="7">2.1.2.11</ecNumber>
    </recommendedName>
    <alternativeName>
        <fullName evidence="7">Ketopantoate hydroxymethyltransferase</fullName>
        <shortName evidence="7">KPHMT</shortName>
    </alternativeName>
</protein>
<dbReference type="NCBIfam" id="TIGR00222">
    <property type="entry name" value="panB"/>
    <property type="match status" value="1"/>
</dbReference>
<dbReference type="InterPro" id="IPR015813">
    <property type="entry name" value="Pyrv/PenolPyrv_kinase-like_dom"/>
</dbReference>
<dbReference type="InterPro" id="IPR040442">
    <property type="entry name" value="Pyrv_kinase-like_dom_sf"/>
</dbReference>
<comment type="pathway">
    <text evidence="1 7">Cofactor biosynthesis; (R)-pantothenate biosynthesis; (R)-pantoate from 3-methyl-2-oxobutanoate: step 1/2.</text>
</comment>
<keyword evidence="11" id="KW-0489">Methyltransferase</keyword>
<feature type="binding site" evidence="7 10">
    <location>
        <position position="119"/>
    </location>
    <ligand>
        <name>Mg(2+)</name>
        <dbReference type="ChEBI" id="CHEBI:18420"/>
    </ligand>
</feature>
<dbReference type="CDD" id="cd06557">
    <property type="entry name" value="KPHMT-like"/>
    <property type="match status" value="1"/>
</dbReference>
<dbReference type="GO" id="GO:0008168">
    <property type="term" value="F:methyltransferase activity"/>
    <property type="evidence" value="ECO:0007669"/>
    <property type="project" value="UniProtKB-KW"/>
</dbReference>
<accession>A0A0S6UA64</accession>
<evidence type="ECO:0000256" key="9">
    <source>
        <dbReference type="PIRSR" id="PIRSR000388-2"/>
    </source>
</evidence>
<comment type="cofactor">
    <cofactor evidence="7 10">
        <name>Mg(2+)</name>
        <dbReference type="ChEBI" id="CHEBI:18420"/>
    </cofactor>
    <text evidence="7 10">Binds 1 Mg(2+) ion per subunit.</text>
</comment>
<evidence type="ECO:0000256" key="5">
    <source>
        <dbReference type="ARBA" id="ARBA00022679"/>
    </source>
</evidence>
<comment type="function">
    <text evidence="6 7">Catalyzes the reversible reaction in which hydroxymethyl group from 5,10-methylenetetrahydrofolate is transferred onto alpha-ketoisovalerate to form ketopantoate.</text>
</comment>
<dbReference type="GO" id="GO:0003864">
    <property type="term" value="F:3-methyl-2-oxobutanoate hydroxymethyltransferase activity"/>
    <property type="evidence" value="ECO:0007669"/>
    <property type="project" value="UniProtKB-UniRule"/>
</dbReference>
<dbReference type="HAMAP" id="MF_00156">
    <property type="entry name" value="PanB"/>
    <property type="match status" value="1"/>
</dbReference>
<dbReference type="NCBIfam" id="NF001452">
    <property type="entry name" value="PRK00311.1"/>
    <property type="match status" value="1"/>
</dbReference>
<evidence type="ECO:0000256" key="8">
    <source>
        <dbReference type="PIRSR" id="PIRSR000388-1"/>
    </source>
</evidence>
<evidence type="ECO:0000256" key="4">
    <source>
        <dbReference type="ARBA" id="ARBA00022655"/>
    </source>
</evidence>
<gene>
    <name evidence="7" type="primary">panB</name>
    <name evidence="11" type="ORF">MTY_1227</name>
</gene>
<feature type="binding site" evidence="7 9">
    <location>
        <begin position="48"/>
        <end position="49"/>
    </location>
    <ligand>
        <name>3-methyl-2-oxobutanoate</name>
        <dbReference type="ChEBI" id="CHEBI:11851"/>
    </ligand>
</feature>
<keyword evidence="5 7" id="KW-0808">Transferase</keyword>
<keyword evidence="7 10" id="KW-0460">Magnesium</keyword>
<proteinExistence type="inferred from homology"/>
<keyword evidence="4 7" id="KW-0566">Pantothenate biosynthesis</keyword>
<dbReference type="PANTHER" id="PTHR20881:SF0">
    <property type="entry name" value="3-METHYL-2-OXOBUTANOATE HYDROXYMETHYLTRANSFERASE"/>
    <property type="match status" value="1"/>
</dbReference>
<evidence type="ECO:0000256" key="7">
    <source>
        <dbReference type="HAMAP-Rule" id="MF_00156"/>
    </source>
</evidence>
<feature type="binding site" evidence="7 10">
    <location>
        <position position="87"/>
    </location>
    <ligand>
        <name>Mg(2+)</name>
        <dbReference type="ChEBI" id="CHEBI:18420"/>
    </ligand>
</feature>
<feature type="binding site" evidence="7 10">
    <location>
        <position position="48"/>
    </location>
    <ligand>
        <name>Mg(2+)</name>
        <dbReference type="ChEBI" id="CHEBI:18420"/>
    </ligand>
</feature>
<feature type="active site" description="Proton acceptor" evidence="7 8">
    <location>
        <position position="186"/>
    </location>
</feature>
<dbReference type="Proteomes" id="UP000063718">
    <property type="component" value="Unassembled WGS sequence"/>
</dbReference>
<dbReference type="Pfam" id="PF02548">
    <property type="entry name" value="Pantoate_transf"/>
    <property type="match status" value="1"/>
</dbReference>
<dbReference type="FunFam" id="3.20.20.60:FF:000003">
    <property type="entry name" value="3-methyl-2-oxobutanoate hydroxymethyltransferase"/>
    <property type="match status" value="1"/>
</dbReference>
<dbReference type="GO" id="GO:0000287">
    <property type="term" value="F:magnesium ion binding"/>
    <property type="evidence" value="ECO:0007669"/>
    <property type="project" value="TreeGrafter"/>
</dbReference>
<organism evidence="11">
    <name type="scientific">Moorella thermoacetica Y72</name>
    <dbReference type="NCBI Taxonomy" id="1325331"/>
    <lineage>
        <taxon>Bacteria</taxon>
        <taxon>Bacillati</taxon>
        <taxon>Bacillota</taxon>
        <taxon>Clostridia</taxon>
        <taxon>Neomoorellales</taxon>
        <taxon>Neomoorellaceae</taxon>
        <taxon>Neomoorella</taxon>
    </lineage>
</organism>
<dbReference type="Gene3D" id="3.20.20.60">
    <property type="entry name" value="Phosphoenolpyruvate-binding domains"/>
    <property type="match status" value="1"/>
</dbReference>
<dbReference type="SUPFAM" id="SSF51621">
    <property type="entry name" value="Phosphoenolpyruvate/pyruvate domain"/>
    <property type="match status" value="1"/>
</dbReference>
<evidence type="ECO:0000313" key="11">
    <source>
        <dbReference type="EMBL" id="GAF25890.1"/>
    </source>
</evidence>
<evidence type="ECO:0000256" key="6">
    <source>
        <dbReference type="ARBA" id="ARBA00056497"/>
    </source>
</evidence>
<keyword evidence="7 10" id="KW-0479">Metal-binding</keyword>
<evidence type="ECO:0000256" key="2">
    <source>
        <dbReference type="ARBA" id="ARBA00008676"/>
    </source>
</evidence>
<dbReference type="GO" id="GO:0032259">
    <property type="term" value="P:methylation"/>
    <property type="evidence" value="ECO:0007669"/>
    <property type="project" value="UniProtKB-KW"/>
</dbReference>
<dbReference type="PIRSF" id="PIRSF000388">
    <property type="entry name" value="Pantoate_hydroxy_MeTrfase"/>
    <property type="match status" value="1"/>
</dbReference>
<feature type="binding site" evidence="7 9">
    <location>
        <position position="87"/>
    </location>
    <ligand>
        <name>3-methyl-2-oxobutanoate</name>
        <dbReference type="ChEBI" id="CHEBI:11851"/>
    </ligand>
</feature>
<evidence type="ECO:0000256" key="3">
    <source>
        <dbReference type="ARBA" id="ARBA00011424"/>
    </source>
</evidence>
<keyword evidence="7" id="KW-0963">Cytoplasm</keyword>
<dbReference type="UniPathway" id="UPA00028">
    <property type="reaction ID" value="UER00003"/>
</dbReference>
<evidence type="ECO:0000256" key="10">
    <source>
        <dbReference type="PIRSR" id="PIRSR000388-3"/>
    </source>
</evidence>
<dbReference type="PANTHER" id="PTHR20881">
    <property type="entry name" value="3-METHYL-2-OXOBUTANOATE HYDROXYMETHYLTRANSFERASE"/>
    <property type="match status" value="1"/>
</dbReference>
<dbReference type="EC" id="2.1.2.11" evidence="7"/>
<dbReference type="EMBL" id="DF238840">
    <property type="protein sequence ID" value="GAF25890.1"/>
    <property type="molecule type" value="Genomic_DNA"/>
</dbReference>
<evidence type="ECO:0000256" key="1">
    <source>
        <dbReference type="ARBA" id="ARBA00005033"/>
    </source>
</evidence>
<comment type="subunit">
    <text evidence="3 7">Homodecamer; pentamer of dimers.</text>
</comment>
<dbReference type="AlphaFoldDB" id="A0A0S6UA64"/>
<dbReference type="GO" id="GO:0015940">
    <property type="term" value="P:pantothenate biosynthetic process"/>
    <property type="evidence" value="ECO:0007669"/>
    <property type="project" value="UniProtKB-UniRule"/>
</dbReference>
<dbReference type="InterPro" id="IPR003700">
    <property type="entry name" value="Pantoate_hydroxy_MeTrfase"/>
</dbReference>
<sequence>MAQRSRVTLPQLQAMKERGERITMVTAYDYPSSLLADRAGMDMILVGDSLGMVVLGYSSTVPVTMDEMIHHTKAVVRANPAALVVADLPFLSYQTSVPDAVYNAGRLIKEGGADAVKLEGGQAVVPMVRAIVNAGIPVMGHLGLTPQSAVQLGGFRVQGRSEAEGEKIAADAAALVEAGVFALVLECVPADLARRITAALPVPTIGIGAGPDCDGQVLVYHDLLGLFDRFRPKFVKQYANLAEAAVAALEKYRDEVRQGKFPDQEHSFK</sequence>
<name>A0A0S6UA64_NEOTH</name>
<comment type="catalytic activity">
    <reaction evidence="7">
        <text>(6R)-5,10-methylene-5,6,7,8-tetrahydrofolate + 3-methyl-2-oxobutanoate + H2O = 2-dehydropantoate + (6S)-5,6,7,8-tetrahydrofolate</text>
        <dbReference type="Rhea" id="RHEA:11824"/>
        <dbReference type="ChEBI" id="CHEBI:11561"/>
        <dbReference type="ChEBI" id="CHEBI:11851"/>
        <dbReference type="ChEBI" id="CHEBI:15377"/>
        <dbReference type="ChEBI" id="CHEBI:15636"/>
        <dbReference type="ChEBI" id="CHEBI:57453"/>
        <dbReference type="EC" id="2.1.2.11"/>
    </reaction>
</comment>